<evidence type="ECO:0000256" key="1">
    <source>
        <dbReference type="SAM" id="Phobius"/>
    </source>
</evidence>
<dbReference type="AlphaFoldDB" id="A0A1A9UDX9"/>
<proteinExistence type="predicted"/>
<sequence>MKQWPNISQMAAIKTIFIELKPRLTHLQHISTQLRENCIGFIHSMLCLGGNGIILKYFSRLENYKNLTSGTYLPKSNLLVIIFSCHMSTIAVKLFLIARFIRAVLQVTYISLCNVYRKTLPDRQIGGSTEFFDQNRSTDRELLKSVSYVNSSGEIPEANLEASVRISIDQLHESFDRSSEKPRLLQLKVMHSSSFHEKAGIRLTAFEINDLLMSSGPERYTEQYALNNYC</sequence>
<keyword evidence="1" id="KW-0812">Transmembrane</keyword>
<accession>A0A1A9UDX9</accession>
<keyword evidence="1" id="KW-0472">Membrane</keyword>
<name>A0A1A9UDX9_GLOAU</name>
<dbReference type="EnsemblMetazoa" id="GAUT001499-RA">
    <property type="protein sequence ID" value="GAUT001499-PA"/>
    <property type="gene ID" value="GAUT001499"/>
</dbReference>
<keyword evidence="3" id="KW-1185">Reference proteome</keyword>
<feature type="transmembrane region" description="Helical" evidence="1">
    <location>
        <begin position="38"/>
        <end position="58"/>
    </location>
</feature>
<evidence type="ECO:0000313" key="2">
    <source>
        <dbReference type="EnsemblMetazoa" id="GAUT001499-PA"/>
    </source>
</evidence>
<dbReference type="Proteomes" id="UP000078200">
    <property type="component" value="Unassembled WGS sequence"/>
</dbReference>
<protein>
    <submittedName>
        <fullName evidence="2">Uncharacterized protein</fullName>
    </submittedName>
</protein>
<keyword evidence="1" id="KW-1133">Transmembrane helix</keyword>
<dbReference type="VEuPathDB" id="VectorBase:GAUT001499"/>
<reference evidence="2" key="1">
    <citation type="submission" date="2020-05" db="UniProtKB">
        <authorList>
            <consortium name="EnsemblMetazoa"/>
        </authorList>
    </citation>
    <scope>IDENTIFICATION</scope>
    <source>
        <strain evidence="2">TTRI</strain>
    </source>
</reference>
<feature type="transmembrane region" description="Helical" evidence="1">
    <location>
        <begin position="78"/>
        <end position="96"/>
    </location>
</feature>
<organism evidence="2 3">
    <name type="scientific">Glossina austeni</name>
    <name type="common">Savannah tsetse fly</name>
    <dbReference type="NCBI Taxonomy" id="7395"/>
    <lineage>
        <taxon>Eukaryota</taxon>
        <taxon>Metazoa</taxon>
        <taxon>Ecdysozoa</taxon>
        <taxon>Arthropoda</taxon>
        <taxon>Hexapoda</taxon>
        <taxon>Insecta</taxon>
        <taxon>Pterygota</taxon>
        <taxon>Neoptera</taxon>
        <taxon>Endopterygota</taxon>
        <taxon>Diptera</taxon>
        <taxon>Brachycera</taxon>
        <taxon>Muscomorpha</taxon>
        <taxon>Hippoboscoidea</taxon>
        <taxon>Glossinidae</taxon>
        <taxon>Glossina</taxon>
    </lineage>
</organism>
<evidence type="ECO:0000313" key="3">
    <source>
        <dbReference type="Proteomes" id="UP000078200"/>
    </source>
</evidence>